<evidence type="ECO:0000256" key="5">
    <source>
        <dbReference type="ARBA" id="ARBA00023163"/>
    </source>
</evidence>
<dbReference type="CDD" id="cd07377">
    <property type="entry name" value="WHTH_GntR"/>
    <property type="match status" value="1"/>
</dbReference>
<evidence type="ECO:0000256" key="1">
    <source>
        <dbReference type="ARBA" id="ARBA00005384"/>
    </source>
</evidence>
<feature type="domain" description="HTH gntR-type" evidence="6">
    <location>
        <begin position="3"/>
        <end position="71"/>
    </location>
</feature>
<dbReference type="GO" id="GO:0008483">
    <property type="term" value="F:transaminase activity"/>
    <property type="evidence" value="ECO:0007669"/>
    <property type="project" value="UniProtKB-KW"/>
</dbReference>
<dbReference type="GO" id="GO:0003677">
    <property type="term" value="F:DNA binding"/>
    <property type="evidence" value="ECO:0007669"/>
    <property type="project" value="UniProtKB-KW"/>
</dbReference>
<dbReference type="CDD" id="cd00609">
    <property type="entry name" value="AAT_like"/>
    <property type="match status" value="1"/>
</dbReference>
<dbReference type="PROSITE" id="PS50949">
    <property type="entry name" value="HTH_GNTR"/>
    <property type="match status" value="1"/>
</dbReference>
<dbReference type="InterPro" id="IPR036390">
    <property type="entry name" value="WH_DNA-bd_sf"/>
</dbReference>
<dbReference type="InterPro" id="IPR015421">
    <property type="entry name" value="PyrdxlP-dep_Trfase_major"/>
</dbReference>
<dbReference type="InterPro" id="IPR051446">
    <property type="entry name" value="HTH_trans_reg/aminotransferase"/>
</dbReference>
<dbReference type="Pfam" id="PF00155">
    <property type="entry name" value="Aminotran_1_2"/>
    <property type="match status" value="1"/>
</dbReference>
<keyword evidence="7" id="KW-0032">Aminotransferase</keyword>
<accession>A0A444HEP6</accession>
<keyword evidence="4" id="KW-0238">DNA-binding</keyword>
<evidence type="ECO:0000256" key="4">
    <source>
        <dbReference type="ARBA" id="ARBA00023125"/>
    </source>
</evidence>
<dbReference type="RefSeq" id="WP_128388021.1">
    <property type="nucleotide sequence ID" value="NZ_SBII01000001.1"/>
</dbReference>
<dbReference type="SUPFAM" id="SSF46785">
    <property type="entry name" value="Winged helix' DNA-binding domain"/>
    <property type="match status" value="1"/>
</dbReference>
<dbReference type="PANTHER" id="PTHR46577:SF2">
    <property type="entry name" value="TRANSCRIPTIONAL REGULATORY PROTEIN"/>
    <property type="match status" value="1"/>
</dbReference>
<dbReference type="GO" id="GO:0003700">
    <property type="term" value="F:DNA-binding transcription factor activity"/>
    <property type="evidence" value="ECO:0007669"/>
    <property type="project" value="InterPro"/>
</dbReference>
<dbReference type="Gene3D" id="3.40.640.10">
    <property type="entry name" value="Type I PLP-dependent aspartate aminotransferase-like (Major domain)"/>
    <property type="match status" value="1"/>
</dbReference>
<sequence length="478" mass="53065">MKEFHYINVAGKLEGLINKNTYPVGEKLPSLRNVCQQYNVSVGTVLKAFMLLEDKGLINGRERSGYVVLRKSTKLSLLPQSIKGTLGIQDVAITQTLSKTLYANKTGKDYVSFFGAVLDSDLLPFNAIRRSLQQASRDLTGAHLQYEQPAGNTMLRQEIAKRSFKWNGKLATDDVIITNGALEAVSLCLRAVAKAGDTIIIETPFYFGVLQTIESLGLKVIEVTGNGEEGISIKRLEQLCSTQKIAACVLMSNFNNPGGMLLSDEKKQALAEFANCMKVPVIDDDIYGDLHYGTVRPSNIKSYDTEGWVMLCSSFSKSLAPGLRIGWCAPGRFKDKVVSLKAVTNVATASIIQLSLLSLLRTGAYDRYLRKLRPEMHRLVLLTTKAIEEYFPESTRISRPQGGLVLWIELPQNIDTIVLQKAAWEQHIDFAPGTLFSNSGIYENYLRISCTIWNAKRENGLKQLGTLVKQYLNTGTYN</sequence>
<dbReference type="InterPro" id="IPR015422">
    <property type="entry name" value="PyrdxlP-dep_Trfase_small"/>
</dbReference>
<keyword evidence="8" id="KW-1185">Reference proteome</keyword>
<name>A0A444HEP6_9FLAO</name>
<dbReference type="SUPFAM" id="SSF53383">
    <property type="entry name" value="PLP-dependent transferases"/>
    <property type="match status" value="1"/>
</dbReference>
<evidence type="ECO:0000256" key="3">
    <source>
        <dbReference type="ARBA" id="ARBA00023015"/>
    </source>
</evidence>
<dbReference type="Gene3D" id="3.90.1150.10">
    <property type="entry name" value="Aspartate Aminotransferase, domain 1"/>
    <property type="match status" value="1"/>
</dbReference>
<evidence type="ECO:0000313" key="7">
    <source>
        <dbReference type="EMBL" id="RWX03465.1"/>
    </source>
</evidence>
<dbReference type="InterPro" id="IPR036388">
    <property type="entry name" value="WH-like_DNA-bd_sf"/>
</dbReference>
<reference evidence="7 8" key="1">
    <citation type="submission" date="2019-01" db="EMBL/GenBank/DDBJ databases">
        <title>Flavobacterium sp. nov.,isolated from freshwater.</title>
        <authorList>
            <person name="Zhang R."/>
            <person name="Du Z.-J."/>
        </authorList>
    </citation>
    <scope>NUCLEOTIDE SEQUENCE [LARGE SCALE GENOMIC DNA]</scope>
    <source>
        <strain evidence="7 8">1E403</strain>
    </source>
</reference>
<dbReference type="EMBL" id="SBII01000001">
    <property type="protein sequence ID" value="RWX03465.1"/>
    <property type="molecule type" value="Genomic_DNA"/>
</dbReference>
<comment type="similarity">
    <text evidence="1">In the C-terminal section; belongs to the class-I pyridoxal-phosphate-dependent aminotransferase family.</text>
</comment>
<keyword evidence="5" id="KW-0804">Transcription</keyword>
<comment type="caution">
    <text evidence="7">The sequence shown here is derived from an EMBL/GenBank/DDBJ whole genome shotgun (WGS) entry which is preliminary data.</text>
</comment>
<dbReference type="AlphaFoldDB" id="A0A444HEP6"/>
<gene>
    <name evidence="7" type="ORF">EPI11_00610</name>
</gene>
<dbReference type="OrthoDB" id="9802328at2"/>
<evidence type="ECO:0000259" key="6">
    <source>
        <dbReference type="PROSITE" id="PS50949"/>
    </source>
</evidence>
<evidence type="ECO:0000313" key="8">
    <source>
        <dbReference type="Proteomes" id="UP000287527"/>
    </source>
</evidence>
<keyword evidence="2" id="KW-0663">Pyridoxal phosphate</keyword>
<dbReference type="Gene3D" id="1.10.10.10">
    <property type="entry name" value="Winged helix-like DNA-binding domain superfamily/Winged helix DNA-binding domain"/>
    <property type="match status" value="1"/>
</dbReference>
<dbReference type="InterPro" id="IPR004839">
    <property type="entry name" value="Aminotransferase_I/II_large"/>
</dbReference>
<proteinExistence type="inferred from homology"/>
<dbReference type="InterPro" id="IPR015424">
    <property type="entry name" value="PyrdxlP-dep_Trfase"/>
</dbReference>
<keyword evidence="7" id="KW-0808">Transferase</keyword>
<evidence type="ECO:0000256" key="2">
    <source>
        <dbReference type="ARBA" id="ARBA00022898"/>
    </source>
</evidence>
<dbReference type="SMART" id="SM00345">
    <property type="entry name" value="HTH_GNTR"/>
    <property type="match status" value="1"/>
</dbReference>
<keyword evidence="3" id="KW-0805">Transcription regulation</keyword>
<dbReference type="PANTHER" id="PTHR46577">
    <property type="entry name" value="HTH-TYPE TRANSCRIPTIONAL REGULATORY PROTEIN GABR"/>
    <property type="match status" value="1"/>
</dbReference>
<dbReference type="GO" id="GO:0030170">
    <property type="term" value="F:pyridoxal phosphate binding"/>
    <property type="evidence" value="ECO:0007669"/>
    <property type="project" value="InterPro"/>
</dbReference>
<dbReference type="InterPro" id="IPR000524">
    <property type="entry name" value="Tscrpt_reg_HTH_GntR"/>
</dbReference>
<dbReference type="Proteomes" id="UP000287527">
    <property type="component" value="Unassembled WGS sequence"/>
</dbReference>
<dbReference type="Pfam" id="PF00392">
    <property type="entry name" value="GntR"/>
    <property type="match status" value="1"/>
</dbReference>
<organism evidence="7 8">
    <name type="scientific">Flavobacterium cerinum</name>
    <dbReference type="NCBI Taxonomy" id="2502784"/>
    <lineage>
        <taxon>Bacteria</taxon>
        <taxon>Pseudomonadati</taxon>
        <taxon>Bacteroidota</taxon>
        <taxon>Flavobacteriia</taxon>
        <taxon>Flavobacteriales</taxon>
        <taxon>Flavobacteriaceae</taxon>
        <taxon>Flavobacterium</taxon>
    </lineage>
</organism>
<protein>
    <submittedName>
        <fullName evidence="7">PLP-dependent aminotransferase family protein</fullName>
    </submittedName>
</protein>